<dbReference type="CDD" id="cd03360">
    <property type="entry name" value="LbH_AT_putative"/>
    <property type="match status" value="1"/>
</dbReference>
<feature type="binding site" evidence="6">
    <location>
        <position position="69"/>
    </location>
    <ligand>
        <name>substrate</name>
    </ligand>
</feature>
<dbReference type="RefSeq" id="WP_142603253.1">
    <property type="nucleotide sequence ID" value="NZ_FXSZ01000004.1"/>
</dbReference>
<dbReference type="InterPro" id="IPR018357">
    <property type="entry name" value="Hexapep_transf_CS"/>
</dbReference>
<dbReference type="InterPro" id="IPR011004">
    <property type="entry name" value="Trimer_LpxA-like_sf"/>
</dbReference>
<gene>
    <name evidence="8" type="ORF">SAMN06265350_104238</name>
</gene>
<accession>A0A521CNS9</accession>
<dbReference type="Pfam" id="PF00132">
    <property type="entry name" value="Hexapep"/>
    <property type="match status" value="2"/>
</dbReference>
<dbReference type="InterPro" id="IPR050179">
    <property type="entry name" value="Trans_hexapeptide_repeat"/>
</dbReference>
<comment type="similarity">
    <text evidence="1">Belongs to the transferase hexapeptide repeat family.</text>
</comment>
<dbReference type="Gene3D" id="3.40.50.20">
    <property type="match status" value="1"/>
</dbReference>
<organism evidence="8 9">
    <name type="scientific">Solitalea koreensis</name>
    <dbReference type="NCBI Taxonomy" id="543615"/>
    <lineage>
        <taxon>Bacteria</taxon>
        <taxon>Pseudomonadati</taxon>
        <taxon>Bacteroidota</taxon>
        <taxon>Sphingobacteriia</taxon>
        <taxon>Sphingobacteriales</taxon>
        <taxon>Sphingobacteriaceae</taxon>
        <taxon>Solitalea</taxon>
    </lineage>
</organism>
<dbReference type="EMBL" id="FXSZ01000004">
    <property type="protein sequence ID" value="SMO61109.1"/>
    <property type="molecule type" value="Genomic_DNA"/>
</dbReference>
<evidence type="ECO:0000256" key="5">
    <source>
        <dbReference type="PIRSR" id="PIRSR620019-1"/>
    </source>
</evidence>
<dbReference type="PROSITE" id="PS00101">
    <property type="entry name" value="HEXAPEP_TRANSFERASES"/>
    <property type="match status" value="1"/>
</dbReference>
<name>A0A521CNS9_9SPHI</name>
<dbReference type="InterPro" id="IPR020019">
    <property type="entry name" value="AcTrfase_PglD-like"/>
</dbReference>
<evidence type="ECO:0000256" key="4">
    <source>
        <dbReference type="ARBA" id="ARBA00023315"/>
    </source>
</evidence>
<keyword evidence="4 8" id="KW-0012">Acyltransferase</keyword>
<keyword evidence="2 8" id="KW-0808">Transferase</keyword>
<dbReference type="GO" id="GO:0016746">
    <property type="term" value="F:acyltransferase activity"/>
    <property type="evidence" value="ECO:0007669"/>
    <property type="project" value="UniProtKB-KW"/>
</dbReference>
<feature type="active site" description="Proton acceptor" evidence="5">
    <location>
        <position position="136"/>
    </location>
</feature>
<feature type="binding site" evidence="6">
    <location>
        <position position="145"/>
    </location>
    <ligand>
        <name>acetyl-CoA</name>
        <dbReference type="ChEBI" id="CHEBI:57288"/>
    </ligand>
</feature>
<dbReference type="Gene3D" id="2.160.10.10">
    <property type="entry name" value="Hexapeptide repeat proteins"/>
    <property type="match status" value="1"/>
</dbReference>
<proteinExistence type="inferred from homology"/>
<sequence>MKKEAILIGYSGHGYVVADALICAGYSIKGYLDTAEKENNPYKLVYLGTEDSDSASIALKSTGFVVAVGNNAIRKTITEKLIDKEFFSLNIIHPSAIISGSVKMGTGVMVMAGVVVNPFAEIGDGVILNTNCTIEHECKIGSYTHIAPGVVLAGNVTIGENVFVGANSVIKQGVTIGNNVIIGAGTVIIRNIPDGATVVGNPGRIIK</sequence>
<evidence type="ECO:0000256" key="3">
    <source>
        <dbReference type="ARBA" id="ARBA00022737"/>
    </source>
</evidence>
<dbReference type="Proteomes" id="UP000315971">
    <property type="component" value="Unassembled WGS sequence"/>
</dbReference>
<feature type="binding site" evidence="6">
    <location>
        <begin position="11"/>
        <end position="13"/>
    </location>
    <ligand>
        <name>substrate</name>
    </ligand>
</feature>
<dbReference type="NCBIfam" id="TIGR03570">
    <property type="entry name" value="NeuD_NnaD"/>
    <property type="match status" value="1"/>
</dbReference>
<feature type="site" description="Increases basicity of active site His" evidence="5">
    <location>
        <position position="137"/>
    </location>
</feature>
<dbReference type="SUPFAM" id="SSF51161">
    <property type="entry name" value="Trimeric LpxA-like enzymes"/>
    <property type="match status" value="1"/>
</dbReference>
<protein>
    <submittedName>
        <fullName evidence="8">Sugar O-acyltransferase, sialic acid O-acetyltransferase NeuD family</fullName>
    </submittedName>
</protein>
<feature type="domain" description="PglD N-terminal" evidence="7">
    <location>
        <begin position="6"/>
        <end position="81"/>
    </location>
</feature>
<dbReference type="InterPro" id="IPR001451">
    <property type="entry name" value="Hexapep"/>
</dbReference>
<dbReference type="Pfam" id="PF17836">
    <property type="entry name" value="PglD_N"/>
    <property type="match status" value="1"/>
</dbReference>
<dbReference type="PANTHER" id="PTHR43300:SF7">
    <property type="entry name" value="UDP-N-ACETYLBACILLOSAMINE N-ACETYLTRANSFERASE"/>
    <property type="match status" value="1"/>
</dbReference>
<evidence type="ECO:0000256" key="2">
    <source>
        <dbReference type="ARBA" id="ARBA00022679"/>
    </source>
</evidence>
<evidence type="ECO:0000313" key="9">
    <source>
        <dbReference type="Proteomes" id="UP000315971"/>
    </source>
</evidence>
<dbReference type="InterPro" id="IPR041561">
    <property type="entry name" value="PglD_N"/>
</dbReference>
<keyword evidence="3" id="KW-0677">Repeat</keyword>
<evidence type="ECO:0000259" key="7">
    <source>
        <dbReference type="Pfam" id="PF17836"/>
    </source>
</evidence>
<dbReference type="AlphaFoldDB" id="A0A521CNS9"/>
<evidence type="ECO:0000256" key="1">
    <source>
        <dbReference type="ARBA" id="ARBA00007274"/>
    </source>
</evidence>
<dbReference type="OrthoDB" id="9794407at2"/>
<dbReference type="PANTHER" id="PTHR43300">
    <property type="entry name" value="ACETYLTRANSFERASE"/>
    <property type="match status" value="1"/>
</dbReference>
<keyword evidence="9" id="KW-1185">Reference proteome</keyword>
<evidence type="ECO:0000256" key="6">
    <source>
        <dbReference type="PIRSR" id="PIRSR620019-2"/>
    </source>
</evidence>
<reference evidence="8 9" key="1">
    <citation type="submission" date="2017-05" db="EMBL/GenBank/DDBJ databases">
        <authorList>
            <person name="Varghese N."/>
            <person name="Submissions S."/>
        </authorList>
    </citation>
    <scope>NUCLEOTIDE SEQUENCE [LARGE SCALE GENOMIC DNA]</scope>
    <source>
        <strain evidence="8 9">DSM 21342</strain>
    </source>
</reference>
<evidence type="ECO:0000313" key="8">
    <source>
        <dbReference type="EMBL" id="SMO61109.1"/>
    </source>
</evidence>